<feature type="region of interest" description="Disordered" evidence="1">
    <location>
        <begin position="328"/>
        <end position="366"/>
    </location>
</feature>
<feature type="compositionally biased region" description="Gly residues" evidence="1">
    <location>
        <begin position="125"/>
        <end position="142"/>
    </location>
</feature>
<feature type="compositionally biased region" description="Low complexity" evidence="1">
    <location>
        <begin position="663"/>
        <end position="677"/>
    </location>
</feature>
<feature type="region of interest" description="Disordered" evidence="1">
    <location>
        <begin position="384"/>
        <end position="406"/>
    </location>
</feature>
<evidence type="ECO:0000256" key="1">
    <source>
        <dbReference type="SAM" id="MobiDB-lite"/>
    </source>
</evidence>
<feature type="compositionally biased region" description="Low complexity" evidence="1">
    <location>
        <begin position="480"/>
        <end position="495"/>
    </location>
</feature>
<dbReference type="Proteomes" id="UP000001058">
    <property type="component" value="Unassembled WGS sequence"/>
</dbReference>
<reference evidence="2 3" key="1">
    <citation type="journal article" date="2010" name="Science">
        <title>Genomic analysis of organismal complexity in the multicellular green alga Volvox carteri.</title>
        <authorList>
            <person name="Prochnik S.E."/>
            <person name="Umen J."/>
            <person name="Nedelcu A.M."/>
            <person name="Hallmann A."/>
            <person name="Miller S.M."/>
            <person name="Nishii I."/>
            <person name="Ferris P."/>
            <person name="Kuo A."/>
            <person name="Mitros T."/>
            <person name="Fritz-Laylin L.K."/>
            <person name="Hellsten U."/>
            <person name="Chapman J."/>
            <person name="Simakov O."/>
            <person name="Rensing S.A."/>
            <person name="Terry A."/>
            <person name="Pangilinan J."/>
            <person name="Kapitonov V."/>
            <person name="Jurka J."/>
            <person name="Salamov A."/>
            <person name="Shapiro H."/>
            <person name="Schmutz J."/>
            <person name="Grimwood J."/>
            <person name="Lindquist E."/>
            <person name="Lucas S."/>
            <person name="Grigoriev I.V."/>
            <person name="Schmitt R."/>
            <person name="Kirk D."/>
            <person name="Rokhsar D.S."/>
        </authorList>
    </citation>
    <scope>NUCLEOTIDE SEQUENCE [LARGE SCALE GENOMIC DNA]</scope>
    <source>
        <strain evidence="3">f. Nagariensis / Eve</strain>
    </source>
</reference>
<gene>
    <name evidence="2" type="ORF">VOLCADRAFT_95402</name>
</gene>
<dbReference type="OrthoDB" id="549904at2759"/>
<feature type="compositionally biased region" description="Gly residues" evidence="1">
    <location>
        <begin position="459"/>
        <end position="479"/>
    </location>
</feature>
<feature type="region of interest" description="Disordered" evidence="1">
    <location>
        <begin position="459"/>
        <end position="495"/>
    </location>
</feature>
<dbReference type="RefSeq" id="XP_002954503.1">
    <property type="nucleotide sequence ID" value="XM_002954457.1"/>
</dbReference>
<sequence>MSGGFRQVVGGGRGDEGEREDGSRPGSGAGGDGSGGPRGWRAQSDDAGSHAARSRMGNSVRISDARSGTLIVKDDSTDGIGAIGGGGSELAAEGVGAGHAAGGGNTEGPRSAAAVDGNVPPGSSGSSGQGPGSSAGNGGSGASGSEAGRREVAHVSVPEGPSGADGRGSINGGRLPEEATSPPVPSALESSEHGTSTFLPTAPPSAPASLSLNYIVPAIQDALGNAPAPLLQEKQQRLSAALKQHAAMMANRDGPPRMLPATSGPEPQKLSRWCTASREDGPPDYHLVILASPRAQQGRYLATTLVSIAAADAQPASVTVLWAVHQSAVASNRNRRGTESRRLAASTGSSGEKTSRSSSSNSSSTGGIEALKAAIANGLAMADPAASDVSGDSRSGKANASGDGDGRLEVQLVQRLEMPPPARKDPPQAAAGDAFSLLDVLETYADDIAMLSSGAFGGGSSSGGDGIQGGGNAADGRGGTESPTAEAAAVAGATPPLRRPAFPHLRIRYLPEHVKRGDVLANYYEALRVPDQVAEDAGNPRLRELPLLILEGDVVLAPRFGDRVGCLLRMMQDLGREPTAADASAGDGNSTPAATAAGNVISDFAVSLYDPGMVPQEVPKVLQIYRSAPVPVDEVQEFEEDGLSSGGEGRGGSPRRRMQAQRSSGGSTEKAAAGAAEPPTPEGSIGEARSSDGSGDIVDAGGYAGNGAKAAVGYSAGGSGDGVGGDGAADDGDANSTSTSSGGRGGGGVHAFTRLTLVPRVWSWGSQGLLYSYGIRMGLMRHYRELLAGCAPQDGLQDIELVRYMEGRRCFGLPWMPPVKAKPKVHGSACDPRIIHGSDIPTMPPSSFVPCYLFVVRPNLVQHVGASSALFGELSTRFHMSTTFPRRVEIPGLDPQGVW</sequence>
<organism evidence="3">
    <name type="scientific">Volvox carteri f. nagariensis</name>
    <dbReference type="NCBI Taxonomy" id="3068"/>
    <lineage>
        <taxon>Eukaryota</taxon>
        <taxon>Viridiplantae</taxon>
        <taxon>Chlorophyta</taxon>
        <taxon>core chlorophytes</taxon>
        <taxon>Chlorophyceae</taxon>
        <taxon>CS clade</taxon>
        <taxon>Chlamydomonadales</taxon>
        <taxon>Volvocaceae</taxon>
        <taxon>Volvox</taxon>
    </lineage>
</organism>
<feature type="compositionally biased region" description="Gly residues" evidence="1">
    <location>
        <begin position="25"/>
        <end position="38"/>
    </location>
</feature>
<name>D8U7C4_VOLCA</name>
<feature type="compositionally biased region" description="Gly residues" evidence="1">
    <location>
        <begin position="95"/>
        <end position="106"/>
    </location>
</feature>
<dbReference type="KEGG" id="vcn:VOLCADRAFT_95402"/>
<dbReference type="GeneID" id="9625019"/>
<accession>D8U7C4</accession>
<protein>
    <submittedName>
        <fullName evidence="2">Uncharacterized protein</fullName>
    </submittedName>
</protein>
<dbReference type="InParanoid" id="D8U7C4"/>
<feature type="compositionally biased region" description="Low complexity" evidence="1">
    <location>
        <begin position="346"/>
        <end position="366"/>
    </location>
</feature>
<evidence type="ECO:0000313" key="2">
    <source>
        <dbReference type="EMBL" id="EFJ44396.1"/>
    </source>
</evidence>
<feature type="region of interest" description="Disordered" evidence="1">
    <location>
        <begin position="725"/>
        <end position="749"/>
    </location>
</feature>
<feature type="region of interest" description="Disordered" evidence="1">
    <location>
        <begin position="635"/>
        <end position="698"/>
    </location>
</feature>
<dbReference type="EMBL" id="GL378364">
    <property type="protein sequence ID" value="EFJ44396.1"/>
    <property type="molecule type" value="Genomic_DNA"/>
</dbReference>
<keyword evidence="3" id="KW-1185">Reference proteome</keyword>
<feature type="compositionally biased region" description="Basic and acidic residues" evidence="1">
    <location>
        <begin position="13"/>
        <end position="23"/>
    </location>
</feature>
<feature type="region of interest" description="Disordered" evidence="1">
    <location>
        <begin position="1"/>
        <end position="202"/>
    </location>
</feature>
<dbReference type="AlphaFoldDB" id="D8U7C4"/>
<proteinExistence type="predicted"/>
<evidence type="ECO:0000313" key="3">
    <source>
        <dbReference type="Proteomes" id="UP000001058"/>
    </source>
</evidence>